<dbReference type="SMART" id="SM00034">
    <property type="entry name" value="CLECT"/>
    <property type="match status" value="1"/>
</dbReference>
<dbReference type="Gene3D" id="2.40.128.620">
    <property type="match status" value="1"/>
</dbReference>
<dbReference type="FunFam" id="4.10.400.10:FF:000045">
    <property type="entry name" value="Low-density lipoprotein receptor-related protein 2"/>
    <property type="match status" value="1"/>
</dbReference>
<dbReference type="SMART" id="SM00539">
    <property type="entry name" value="NIDO"/>
    <property type="match status" value="2"/>
</dbReference>
<dbReference type="InterPro" id="IPR002350">
    <property type="entry name" value="Kazal_dom"/>
</dbReference>
<dbReference type="InterPro" id="IPR016187">
    <property type="entry name" value="CTDL_fold"/>
</dbReference>
<feature type="signal peptide" evidence="13">
    <location>
        <begin position="1"/>
        <end position="22"/>
    </location>
</feature>
<comment type="caution">
    <text evidence="10">Lacks conserved residue(s) required for the propagation of feature annotation.</text>
</comment>
<evidence type="ECO:0000313" key="18">
    <source>
        <dbReference type="EnsemblMetazoa" id="CLYHEMP000931.1"/>
    </source>
</evidence>
<dbReference type="PROSITE" id="PS51465">
    <property type="entry name" value="KAZAL_2"/>
    <property type="match status" value="1"/>
</dbReference>
<dbReference type="GO" id="GO:0012505">
    <property type="term" value="C:endomembrane system"/>
    <property type="evidence" value="ECO:0007669"/>
    <property type="project" value="UniProtKB-SubCell"/>
</dbReference>
<dbReference type="GO" id="GO:0007160">
    <property type="term" value="P:cell-matrix adhesion"/>
    <property type="evidence" value="ECO:0007669"/>
    <property type="project" value="InterPro"/>
</dbReference>
<feature type="domain" description="C-type lectin" evidence="15">
    <location>
        <begin position="1638"/>
        <end position="1738"/>
    </location>
</feature>
<evidence type="ECO:0000256" key="7">
    <source>
        <dbReference type="ARBA" id="ARBA00023157"/>
    </source>
</evidence>
<feature type="disulfide bond" evidence="10">
    <location>
        <begin position="1748"/>
        <end position="1758"/>
    </location>
</feature>
<dbReference type="PROSITE" id="PS50068">
    <property type="entry name" value="LDLRA_2"/>
    <property type="match status" value="3"/>
</dbReference>
<dbReference type="InterPro" id="IPR051560">
    <property type="entry name" value="MAM_domain-containing"/>
</dbReference>
<dbReference type="OrthoDB" id="9972657at2759"/>
<feature type="domain" description="MAM" evidence="16">
    <location>
        <begin position="400"/>
        <end position="560"/>
    </location>
</feature>
<keyword evidence="4" id="KW-0677">Repeat</keyword>
<feature type="disulfide bond" evidence="10">
    <location>
        <begin position="1769"/>
        <end position="1778"/>
    </location>
</feature>
<feature type="disulfide bond" evidence="11">
    <location>
        <begin position="79"/>
        <end position="94"/>
    </location>
</feature>
<dbReference type="CDD" id="cd00104">
    <property type="entry name" value="KAZAL_FS"/>
    <property type="match status" value="1"/>
</dbReference>
<keyword evidence="5" id="KW-1133">Transmembrane helix</keyword>
<dbReference type="SUPFAM" id="SSF100895">
    <property type="entry name" value="Kazal-type serine protease inhibitors"/>
    <property type="match status" value="1"/>
</dbReference>
<evidence type="ECO:0000259" key="14">
    <source>
        <dbReference type="PROSITE" id="PS50026"/>
    </source>
</evidence>
<dbReference type="SUPFAM" id="SSF56436">
    <property type="entry name" value="C-type lectin-like"/>
    <property type="match status" value="1"/>
</dbReference>
<dbReference type="SMART" id="SM00137">
    <property type="entry name" value="MAM"/>
    <property type="match status" value="1"/>
</dbReference>
<feature type="compositionally biased region" description="Polar residues" evidence="12">
    <location>
        <begin position="256"/>
        <end position="265"/>
    </location>
</feature>
<feature type="region of interest" description="Disordered" evidence="12">
    <location>
        <begin position="256"/>
        <end position="307"/>
    </location>
</feature>
<dbReference type="PROSITE" id="PS00022">
    <property type="entry name" value="EGF_1"/>
    <property type="match status" value="1"/>
</dbReference>
<dbReference type="Gene3D" id="4.10.400.10">
    <property type="entry name" value="Low-density Lipoprotein Receptor"/>
    <property type="match status" value="2"/>
</dbReference>
<dbReference type="PANTHER" id="PTHR23282:SF101">
    <property type="entry name" value="MAM DOMAIN-CONTAINING PROTEIN"/>
    <property type="match status" value="1"/>
</dbReference>
<evidence type="ECO:0000256" key="10">
    <source>
        <dbReference type="PROSITE-ProRule" id="PRU00076"/>
    </source>
</evidence>
<evidence type="ECO:0000256" key="1">
    <source>
        <dbReference type="ARBA" id="ARBA00004167"/>
    </source>
</evidence>
<dbReference type="SUPFAM" id="SSF57196">
    <property type="entry name" value="EGF/Laminin"/>
    <property type="match status" value="1"/>
</dbReference>
<dbReference type="InterPro" id="IPR002172">
    <property type="entry name" value="LDrepeatLR_classA_rpt"/>
</dbReference>
<keyword evidence="9" id="KW-0325">Glycoprotein</keyword>
<dbReference type="Gene3D" id="3.10.100.10">
    <property type="entry name" value="Mannose-Binding Protein A, subunit A"/>
    <property type="match status" value="1"/>
</dbReference>
<dbReference type="InterPro" id="IPR016186">
    <property type="entry name" value="C-type_lectin-like/link_sf"/>
</dbReference>
<dbReference type="InterPro" id="IPR001304">
    <property type="entry name" value="C-type_lectin-like"/>
</dbReference>
<dbReference type="SUPFAM" id="SSF49899">
    <property type="entry name" value="Concanavalin A-like lectins/glucanases"/>
    <property type="match status" value="1"/>
</dbReference>
<name>A0A7M5UKR8_9CNID</name>
<dbReference type="InterPro" id="IPR000998">
    <property type="entry name" value="MAM_dom"/>
</dbReference>
<keyword evidence="6" id="KW-0472">Membrane</keyword>
<keyword evidence="19" id="KW-1185">Reference proteome</keyword>
<comment type="subcellular location">
    <subcellularLocation>
        <location evidence="2">Endomembrane system</location>
    </subcellularLocation>
    <subcellularLocation>
        <location evidence="1">Membrane</location>
        <topology evidence="1">Single-pass membrane protein</topology>
    </subcellularLocation>
</comment>
<dbReference type="PROSITE" id="PS01209">
    <property type="entry name" value="LDLRA_1"/>
    <property type="match status" value="1"/>
</dbReference>
<evidence type="ECO:0000256" key="3">
    <source>
        <dbReference type="ARBA" id="ARBA00022692"/>
    </source>
</evidence>
<dbReference type="GO" id="GO:0016020">
    <property type="term" value="C:membrane"/>
    <property type="evidence" value="ECO:0007669"/>
    <property type="project" value="UniProtKB-SubCell"/>
</dbReference>
<keyword evidence="10" id="KW-0245">EGF-like domain</keyword>
<evidence type="ECO:0000256" key="13">
    <source>
        <dbReference type="SAM" id="SignalP"/>
    </source>
</evidence>
<evidence type="ECO:0000256" key="4">
    <source>
        <dbReference type="ARBA" id="ARBA00022737"/>
    </source>
</evidence>
<keyword evidence="13" id="KW-0732">Signal</keyword>
<dbReference type="Gene3D" id="2.60.120.200">
    <property type="match status" value="1"/>
</dbReference>
<dbReference type="CDD" id="cd06263">
    <property type="entry name" value="MAM"/>
    <property type="match status" value="1"/>
</dbReference>
<feature type="region of interest" description="Disordered" evidence="12">
    <location>
        <begin position="126"/>
        <end position="166"/>
    </location>
</feature>
<keyword evidence="3" id="KW-0812">Transmembrane</keyword>
<evidence type="ECO:0000256" key="8">
    <source>
        <dbReference type="ARBA" id="ARBA00023170"/>
    </source>
</evidence>
<feature type="chain" id="PRO_5029753850" evidence="13">
    <location>
        <begin position="23"/>
        <end position="1912"/>
    </location>
</feature>
<dbReference type="SMART" id="SM00280">
    <property type="entry name" value="KAZAL"/>
    <property type="match status" value="1"/>
</dbReference>
<dbReference type="InterPro" id="IPR023415">
    <property type="entry name" value="LDLR_class-A_CS"/>
</dbReference>
<dbReference type="PROSITE" id="PS50060">
    <property type="entry name" value="MAM_2"/>
    <property type="match status" value="1"/>
</dbReference>
<dbReference type="InterPro" id="IPR036055">
    <property type="entry name" value="LDL_receptor-like_sf"/>
</dbReference>
<organism evidence="18 19">
    <name type="scientific">Clytia hemisphaerica</name>
    <dbReference type="NCBI Taxonomy" id="252671"/>
    <lineage>
        <taxon>Eukaryota</taxon>
        <taxon>Metazoa</taxon>
        <taxon>Cnidaria</taxon>
        <taxon>Hydrozoa</taxon>
        <taxon>Hydroidolina</taxon>
        <taxon>Leptothecata</taxon>
        <taxon>Obeliida</taxon>
        <taxon>Clytiidae</taxon>
        <taxon>Clytia</taxon>
    </lineage>
</organism>
<dbReference type="Gene3D" id="2.10.25.10">
    <property type="entry name" value="Laminin"/>
    <property type="match status" value="1"/>
</dbReference>
<protein>
    <submittedName>
        <fullName evidence="18">Uncharacterized protein</fullName>
    </submittedName>
</protein>
<feature type="disulfide bond" evidence="11">
    <location>
        <begin position="115"/>
        <end position="130"/>
    </location>
</feature>
<feature type="domain" description="Kazal-like" evidence="17">
    <location>
        <begin position="1273"/>
        <end position="1333"/>
    </location>
</feature>
<dbReference type="InterPro" id="IPR000742">
    <property type="entry name" value="EGF"/>
</dbReference>
<dbReference type="Proteomes" id="UP000594262">
    <property type="component" value="Unplaced"/>
</dbReference>
<keyword evidence="7 10" id="KW-1015">Disulfide bond</keyword>
<dbReference type="InterPro" id="IPR003886">
    <property type="entry name" value="NIDO_dom"/>
</dbReference>
<dbReference type="PRINTS" id="PR00261">
    <property type="entry name" value="LDLRECEPTOR"/>
</dbReference>
<keyword evidence="8" id="KW-0675">Receptor</keyword>
<evidence type="ECO:0000256" key="11">
    <source>
        <dbReference type="PROSITE-ProRule" id="PRU00124"/>
    </source>
</evidence>
<feature type="compositionally biased region" description="Low complexity" evidence="12">
    <location>
        <begin position="266"/>
        <end position="307"/>
    </location>
</feature>
<dbReference type="Pfam" id="PF00057">
    <property type="entry name" value="Ldl_recept_a"/>
    <property type="match status" value="3"/>
</dbReference>
<dbReference type="PROSITE" id="PS50026">
    <property type="entry name" value="EGF_3"/>
    <property type="match status" value="1"/>
</dbReference>
<dbReference type="Gene3D" id="3.30.60.30">
    <property type="match status" value="1"/>
</dbReference>
<accession>A0A7M5UKR8</accession>
<proteinExistence type="predicted"/>
<feature type="compositionally biased region" description="Low complexity" evidence="12">
    <location>
        <begin position="132"/>
        <end position="160"/>
    </location>
</feature>
<dbReference type="SMART" id="SM00181">
    <property type="entry name" value="EGF"/>
    <property type="match status" value="1"/>
</dbReference>
<dbReference type="SMART" id="SM00192">
    <property type="entry name" value="LDLa"/>
    <property type="match status" value="3"/>
</dbReference>
<feature type="domain" description="EGF-like" evidence="14">
    <location>
        <begin position="1744"/>
        <end position="1779"/>
    </location>
</feature>
<evidence type="ECO:0000259" key="15">
    <source>
        <dbReference type="PROSITE" id="PS50041"/>
    </source>
</evidence>
<dbReference type="CDD" id="cd00054">
    <property type="entry name" value="EGF_CA"/>
    <property type="match status" value="1"/>
</dbReference>
<dbReference type="CDD" id="cd00037">
    <property type="entry name" value="CLECT"/>
    <property type="match status" value="1"/>
</dbReference>
<dbReference type="PROSITE" id="PS50041">
    <property type="entry name" value="C_TYPE_LECTIN_2"/>
    <property type="match status" value="1"/>
</dbReference>
<evidence type="ECO:0000256" key="6">
    <source>
        <dbReference type="ARBA" id="ARBA00023136"/>
    </source>
</evidence>
<dbReference type="Pfam" id="PF07648">
    <property type="entry name" value="Kazal_2"/>
    <property type="match status" value="1"/>
</dbReference>
<dbReference type="PANTHER" id="PTHR23282">
    <property type="entry name" value="APICAL ENDOSOMAL GLYCOPROTEIN PRECURSOR"/>
    <property type="match status" value="1"/>
</dbReference>
<evidence type="ECO:0000256" key="9">
    <source>
        <dbReference type="ARBA" id="ARBA00023180"/>
    </source>
</evidence>
<dbReference type="SUPFAM" id="SSF57424">
    <property type="entry name" value="LDL receptor-like module"/>
    <property type="match status" value="3"/>
</dbReference>
<dbReference type="PROSITE" id="PS01186">
    <property type="entry name" value="EGF_2"/>
    <property type="match status" value="1"/>
</dbReference>
<evidence type="ECO:0000256" key="2">
    <source>
        <dbReference type="ARBA" id="ARBA00004308"/>
    </source>
</evidence>
<dbReference type="CDD" id="cd00112">
    <property type="entry name" value="LDLa"/>
    <property type="match status" value="2"/>
</dbReference>
<dbReference type="RefSeq" id="XP_066922095.1">
    <property type="nucleotide sequence ID" value="XM_067065994.1"/>
</dbReference>
<dbReference type="InterPro" id="IPR013320">
    <property type="entry name" value="ConA-like_dom_sf"/>
</dbReference>
<dbReference type="GeneID" id="136809459"/>
<dbReference type="Pfam" id="PF06119">
    <property type="entry name" value="NIDO"/>
    <property type="match status" value="2"/>
</dbReference>
<evidence type="ECO:0000259" key="17">
    <source>
        <dbReference type="PROSITE" id="PS51465"/>
    </source>
</evidence>
<dbReference type="Pfam" id="PF00629">
    <property type="entry name" value="MAM"/>
    <property type="match status" value="1"/>
</dbReference>
<evidence type="ECO:0000256" key="5">
    <source>
        <dbReference type="ARBA" id="ARBA00022989"/>
    </source>
</evidence>
<evidence type="ECO:0000313" key="19">
    <source>
        <dbReference type="Proteomes" id="UP000594262"/>
    </source>
</evidence>
<dbReference type="InterPro" id="IPR036058">
    <property type="entry name" value="Kazal_dom_sf"/>
</dbReference>
<feature type="disulfide bond" evidence="11">
    <location>
        <begin position="43"/>
        <end position="58"/>
    </location>
</feature>
<evidence type="ECO:0000259" key="16">
    <source>
        <dbReference type="PROSITE" id="PS50060"/>
    </source>
</evidence>
<dbReference type="EnsemblMetazoa" id="CLYHEMT000931.1">
    <property type="protein sequence ID" value="CLYHEMP000931.1"/>
    <property type="gene ID" value="CLYHEMG000931"/>
</dbReference>
<sequence length="1912" mass="214745">MACIKFCIVVFSLFYFIKSVKGCGYFEFKCANNGRCIQGSWRCDGQDDCGDWSDERNCCRSYQFECVNNGRCISSYWRCDGDGDCDDNSDERNCCGRDEFQCVSNARCIEKSWVCDGEIDCRDHSDEQNCQPTTEQPTTTATRRTTKTPPIMPSQSSISIEDPTSIKPLSQESSIEIIQSESSILSVSQAADTVFPFNRSFTSISAISQSVSRFTTTPSFFSQSVRAESSIIQSERSTLRHPAPSQSVLISSTMISKNESNIKSQPTTEQPTTTATRRTTKTPPIMPSQSSISIEDPTSIRPSSQESSIEIIQSEISILSVSQSTDTVFSVNQSFTSISAISQSVSRFTFTPSSFSQSVGAESSIIQSERSTLIHPTPSQSVLISSTMISKNESNIKKLFECDFEKDVCKPSYHHQNWWIRTNQATSSDGTGPSTDASGRPGGYYLHYEASLSSTKGHRAFIMYEINDTKEYCVEFSYHMYGGTMGSLEVYFGRRTHKIFEEKGNHGDIWRRFRYEYINPDYGYGKKDSKFYLFFVATRGEDFQSDIAIDEIVITEKCAGPVPKQPSAPLPPVPVTKAGFIPFGAVYGDSYAKAGDDVTTCFAVSNQFPLFTTTNRKQICINSNGYITVDHDRSEIKASLTSNYTVLIPYNIDMVSNGRDISYRTTRDQYILNQVDKDIALSVGNQFKSKEAIIITLNNVQIYDEPNVLVKYQVVIATDYKKTFAILNYERIDKEGFLNIGLSDPPACKTSRRFNIDAKRLTTSSNVGRQGKFIFLLTVPIDCRNENVMYAFGESVNDNVISTNNQHYRQKVKLNNTWPLFSKEGNSIDIYSSGYIGISDLPYTPSISNINRLTWLTPYYHSVTGMTKVYYKETQNATLLERIENDVKTSQLLINFHANRAFTVTWISPGTKFQMVLVTDEKQTLIVLNYEELDSNPLVDVGYNEVGCQRKTFALKSNVIDRLLKGNNTLVRGRHIFNLTRPDCFMKVAGLRFKQNKIHIGAAAFHKLSSFYQVIQPNEIGKVVLQVQDLASSDLVTVNLKSNAKEMSGFHIREYSIFKPIPGEVYQTNMFLLDGTPKTSNLQYGNITIYNLVAGIKCVPHRFEIAMSSMPVVKITASSKILSLYDYSNIWMKDVSRDGFTVCAKEMIDFIGKRKVQVNYIAASRETNEFQEIHQFVVQKEARDLSNRKCFEKSFSKIYSKPPCVFTSVESNNGSAAPVIIWTKRINHTKVEVCLTTSEMRATFKIHLLIKGDISPCTYFSCPGHLECHINASNIIPYCGCISSCGDAEMKPVCGSNRMTYQSKCHMNQQVCQRYGNTTKPNITMKHYGECQVHPLQSGNIQLEPISNKHGLFCKYINLRTINFINDTSSPLKVLLTSSLNQTSNNMKEASTAWSEDVTINGFKACIMVPGRHLHSEFDYPTSVHWTVFQKEFFFRNDQIKSDSILLNPVAPDTECKIVVAVNKNTRFYMHTSIQHSEPVNDQNVMTVWTNRVDGTSSTDVVKICARIKQNSNTMQYKGVIVHWLLVPINSIEPTAPFISEQLNVKFPNKTFSSEEESMDTECRTMTYNMGFPSLANPTTILGEVVSSSQHNQILWIEKSNGEELTICMKLLSSTRFRPEINIGALVFPNLCEDGEFFNGNCYSKMPTCEPFNAGKNKCIAKGSNLLTIKSNQEATFIQERIVEAYWLDLTNSSSGVWHSDSPKNKASAESCSVVENKGFFTEWKITNCSECRDYICKQDAIFGERSCQSYCLNGGSCSYEASSVSCQCPKGFSGARCHIDVSGIEGCTGYIKHNESWRNVHSASTIQSNETSCDAHFLRAERWHRFTGSGGRIIYDKCPGSGNKCGTSNPGWLVGSHPTKLGELKTSMLHFHSFTCGDDFGTVGVKNCGDFYVYKFLKMPYWSCGYGLCTV</sequence>
<reference evidence="18" key="1">
    <citation type="submission" date="2021-01" db="UniProtKB">
        <authorList>
            <consortium name="EnsemblMetazoa"/>
        </authorList>
    </citation>
    <scope>IDENTIFICATION</scope>
</reference>
<evidence type="ECO:0000256" key="12">
    <source>
        <dbReference type="SAM" id="MobiDB-lite"/>
    </source>
</evidence>